<proteinExistence type="predicted"/>
<protein>
    <recommendedName>
        <fullName evidence="4">Cyclin</fullName>
    </recommendedName>
</protein>
<evidence type="ECO:0008006" key="4">
    <source>
        <dbReference type="Google" id="ProtNLM"/>
    </source>
</evidence>
<dbReference type="Proteomes" id="UP000018208">
    <property type="component" value="Unassembled WGS sequence"/>
</dbReference>
<dbReference type="EMBL" id="AUWU02000009">
    <property type="protein sequence ID" value="KAH0569471.1"/>
    <property type="molecule type" value="Genomic_DNA"/>
</dbReference>
<dbReference type="VEuPathDB" id="GiardiaDB:SS50377_28420"/>
<sequence>MIIHAHELSEPIKHHQQAKRPIAPHELKVAMRIYNRLSISDDHILIKLGCLYIVRQLLNDDQETFTTFAQSAGVISSTRRLANVHLSILQEIDFDLLQFF</sequence>
<dbReference type="AlphaFoldDB" id="V6LR12"/>
<gene>
    <name evidence="1" type="ORF">SS50377_17135</name>
    <name evidence="2" type="ORF">SS50377_28420</name>
</gene>
<evidence type="ECO:0000313" key="1">
    <source>
        <dbReference type="EMBL" id="EST43194.1"/>
    </source>
</evidence>
<organism evidence="1">
    <name type="scientific">Spironucleus salmonicida</name>
    <dbReference type="NCBI Taxonomy" id="348837"/>
    <lineage>
        <taxon>Eukaryota</taxon>
        <taxon>Metamonada</taxon>
        <taxon>Diplomonadida</taxon>
        <taxon>Hexamitidae</taxon>
        <taxon>Hexamitinae</taxon>
        <taxon>Spironucleus</taxon>
    </lineage>
</organism>
<evidence type="ECO:0000313" key="3">
    <source>
        <dbReference type="Proteomes" id="UP000018208"/>
    </source>
</evidence>
<accession>V6LR12</accession>
<reference evidence="1 2" key="1">
    <citation type="journal article" date="2014" name="PLoS Genet.">
        <title>The Genome of Spironucleus salmonicida Highlights a Fish Pathogen Adapted to Fluctuating Environments.</title>
        <authorList>
            <person name="Xu F."/>
            <person name="Jerlstrom-Hultqvist J."/>
            <person name="Einarsson E."/>
            <person name="Astvaldsson A."/>
            <person name="Svard S.G."/>
            <person name="Andersson J.O."/>
        </authorList>
    </citation>
    <scope>NUCLEOTIDE SEQUENCE</scope>
    <source>
        <strain evidence="2">ATCC 50377</strain>
    </source>
</reference>
<dbReference type="EMBL" id="KI546141">
    <property type="protein sequence ID" value="EST43194.1"/>
    <property type="molecule type" value="Genomic_DNA"/>
</dbReference>
<reference evidence="2" key="2">
    <citation type="submission" date="2020-12" db="EMBL/GenBank/DDBJ databases">
        <title>New Spironucleus salmonicida genome in near-complete chromosomes.</title>
        <authorList>
            <person name="Xu F."/>
            <person name="Kurt Z."/>
            <person name="Jimenez-Gonzalez A."/>
            <person name="Astvaldsson A."/>
            <person name="Andersson J.O."/>
            <person name="Svard S.G."/>
        </authorList>
    </citation>
    <scope>NUCLEOTIDE SEQUENCE</scope>
    <source>
        <strain evidence="2">ATCC 50377</strain>
    </source>
</reference>
<name>V6LR12_9EUKA</name>
<evidence type="ECO:0000313" key="2">
    <source>
        <dbReference type="EMBL" id="KAH0569471.1"/>
    </source>
</evidence>
<keyword evidence="3" id="KW-1185">Reference proteome</keyword>